<feature type="transmembrane region" description="Helical" evidence="1">
    <location>
        <begin position="6"/>
        <end position="25"/>
    </location>
</feature>
<dbReference type="Proteomes" id="UP001364764">
    <property type="component" value="Chromosome"/>
</dbReference>
<dbReference type="GeneID" id="93478225"/>
<accession>A0ABD8ANJ4</accession>
<organism evidence="2 3">
    <name type="scientific">Paenibacillus amylolyticus</name>
    <dbReference type="NCBI Taxonomy" id="1451"/>
    <lineage>
        <taxon>Bacteria</taxon>
        <taxon>Bacillati</taxon>
        <taxon>Bacillota</taxon>
        <taxon>Bacilli</taxon>
        <taxon>Bacillales</taxon>
        <taxon>Paenibacillaceae</taxon>
        <taxon>Paenibacillus</taxon>
    </lineage>
</organism>
<dbReference type="RefSeq" id="WP_076252773.1">
    <property type="nucleotide sequence ID" value="NZ_CP145892.1"/>
</dbReference>
<dbReference type="AlphaFoldDB" id="A0ABD8ANJ4"/>
<proteinExistence type="predicted"/>
<keyword evidence="1" id="KW-0812">Transmembrane</keyword>
<reference evidence="2 3" key="1">
    <citation type="submission" date="2024-02" db="EMBL/GenBank/DDBJ databases">
        <title>Complete sequences of two Paenibacillus sp. strains and one Lysinibacillus strain isolated from the environment on STAA medium highlight biotechnological potential.</title>
        <authorList>
            <person name="Attere S.A."/>
            <person name="Piche L.C."/>
            <person name="Intertaglia L."/>
            <person name="Lami R."/>
            <person name="Charette S.J."/>
            <person name="Vincent A.T."/>
        </authorList>
    </citation>
    <scope>NUCLEOTIDE SEQUENCE [LARGE SCALE GENOMIC DNA]</scope>
    <source>
        <strain evidence="2 3">Y5S-7</strain>
    </source>
</reference>
<gene>
    <name evidence="2" type="ORF">V6668_22130</name>
</gene>
<sequence>MVEGFLLLFAQIGLIVGIALIASGLTNGSKGKEKFNWSATIPSVSWGLCILILSICWLVYRYQLNA</sequence>
<evidence type="ECO:0000313" key="3">
    <source>
        <dbReference type="Proteomes" id="UP001364764"/>
    </source>
</evidence>
<feature type="transmembrane region" description="Helical" evidence="1">
    <location>
        <begin position="37"/>
        <end position="60"/>
    </location>
</feature>
<evidence type="ECO:0000313" key="2">
    <source>
        <dbReference type="EMBL" id="WWP19167.1"/>
    </source>
</evidence>
<dbReference type="EMBL" id="CP145892">
    <property type="protein sequence ID" value="WWP19167.1"/>
    <property type="molecule type" value="Genomic_DNA"/>
</dbReference>
<name>A0ABD8ANJ4_PAEAM</name>
<keyword evidence="1" id="KW-1133">Transmembrane helix</keyword>
<protein>
    <submittedName>
        <fullName evidence="2">Uncharacterized protein</fullName>
    </submittedName>
</protein>
<evidence type="ECO:0000256" key="1">
    <source>
        <dbReference type="SAM" id="Phobius"/>
    </source>
</evidence>
<keyword evidence="1" id="KW-0472">Membrane</keyword>